<organism evidence="5 6">
    <name type="scientific">Meganyctiphanes norvegica</name>
    <name type="common">Northern krill</name>
    <name type="synonym">Thysanopoda norvegica</name>
    <dbReference type="NCBI Taxonomy" id="48144"/>
    <lineage>
        <taxon>Eukaryota</taxon>
        <taxon>Metazoa</taxon>
        <taxon>Ecdysozoa</taxon>
        <taxon>Arthropoda</taxon>
        <taxon>Crustacea</taxon>
        <taxon>Multicrustacea</taxon>
        <taxon>Malacostraca</taxon>
        <taxon>Eumalacostraca</taxon>
        <taxon>Eucarida</taxon>
        <taxon>Euphausiacea</taxon>
        <taxon>Euphausiidae</taxon>
        <taxon>Meganyctiphanes</taxon>
    </lineage>
</organism>
<evidence type="ECO:0000256" key="1">
    <source>
        <dbReference type="ARBA" id="ARBA00022460"/>
    </source>
</evidence>
<evidence type="ECO:0000256" key="4">
    <source>
        <dbReference type="SAM" id="Phobius"/>
    </source>
</evidence>
<dbReference type="InterPro" id="IPR000618">
    <property type="entry name" value="Insect_cuticle"/>
</dbReference>
<dbReference type="PROSITE" id="PS51155">
    <property type="entry name" value="CHIT_BIND_RR_2"/>
    <property type="match status" value="1"/>
</dbReference>
<dbReference type="GO" id="GO:0031012">
    <property type="term" value="C:extracellular matrix"/>
    <property type="evidence" value="ECO:0007669"/>
    <property type="project" value="TreeGrafter"/>
</dbReference>
<evidence type="ECO:0000256" key="3">
    <source>
        <dbReference type="SAM" id="MobiDB-lite"/>
    </source>
</evidence>
<evidence type="ECO:0000313" key="6">
    <source>
        <dbReference type="Proteomes" id="UP001497623"/>
    </source>
</evidence>
<feature type="non-terminal residue" evidence="5">
    <location>
        <position position="1"/>
    </location>
</feature>
<comment type="caution">
    <text evidence="5">The sequence shown here is derived from an EMBL/GenBank/DDBJ whole genome shotgun (WGS) entry which is preliminary data.</text>
</comment>
<keyword evidence="1 2" id="KW-0193">Cuticle</keyword>
<gene>
    <name evidence="5" type="ORF">MNOR_LOCUS2393</name>
</gene>
<dbReference type="GO" id="GO:0042302">
    <property type="term" value="F:structural constituent of cuticle"/>
    <property type="evidence" value="ECO:0007669"/>
    <property type="project" value="UniProtKB-UniRule"/>
</dbReference>
<sequence length="170" mass="18976">NCQTQPNLQGTAAAMKVTMLVYLLALCLVNADQPHSGYKQPGMPYDFNYGVNDEYAGLNFGQNENSDGNVVQGSYQVQLPDGRIQTVTYEADHNNGFRSNVEYKGEAQFPHEFAPPVTFKPQHSGYQPTTPSYKPRPTPSYQPPQPSYQPPQPSYQPPQPSYEAPQPTYQ</sequence>
<accession>A0AAV2PNK8</accession>
<dbReference type="PRINTS" id="PR00947">
    <property type="entry name" value="CUTICLE"/>
</dbReference>
<feature type="compositionally biased region" description="Low complexity" evidence="3">
    <location>
        <begin position="161"/>
        <end position="170"/>
    </location>
</feature>
<keyword evidence="4" id="KW-1133">Transmembrane helix</keyword>
<keyword evidence="4" id="KW-0812">Transmembrane</keyword>
<dbReference type="Proteomes" id="UP001497623">
    <property type="component" value="Unassembled WGS sequence"/>
</dbReference>
<dbReference type="GO" id="GO:0005615">
    <property type="term" value="C:extracellular space"/>
    <property type="evidence" value="ECO:0007669"/>
    <property type="project" value="TreeGrafter"/>
</dbReference>
<evidence type="ECO:0000313" key="5">
    <source>
        <dbReference type="EMBL" id="CAL4062094.1"/>
    </source>
</evidence>
<dbReference type="PANTHER" id="PTHR12236">
    <property type="entry name" value="STRUCTURAL CONTITUENT OF CUTICLE"/>
    <property type="match status" value="1"/>
</dbReference>
<feature type="region of interest" description="Disordered" evidence="3">
    <location>
        <begin position="113"/>
        <end position="170"/>
    </location>
</feature>
<feature type="compositionally biased region" description="Pro residues" evidence="3">
    <location>
        <begin position="134"/>
        <end position="160"/>
    </location>
</feature>
<protein>
    <submittedName>
        <fullName evidence="5">Uncharacterized protein</fullName>
    </submittedName>
</protein>
<evidence type="ECO:0000256" key="2">
    <source>
        <dbReference type="PROSITE-ProRule" id="PRU00497"/>
    </source>
</evidence>
<dbReference type="PANTHER" id="PTHR12236:SF79">
    <property type="entry name" value="CUTICULAR PROTEIN 50CB-RELATED"/>
    <property type="match status" value="1"/>
</dbReference>
<keyword evidence="4" id="KW-0472">Membrane</keyword>
<name>A0AAV2PNK8_MEGNR</name>
<reference evidence="5 6" key="1">
    <citation type="submission" date="2024-05" db="EMBL/GenBank/DDBJ databases">
        <authorList>
            <person name="Wallberg A."/>
        </authorList>
    </citation>
    <scope>NUCLEOTIDE SEQUENCE [LARGE SCALE GENOMIC DNA]</scope>
</reference>
<dbReference type="AlphaFoldDB" id="A0AAV2PNK8"/>
<feature type="transmembrane region" description="Helical" evidence="4">
    <location>
        <begin position="12"/>
        <end position="31"/>
    </location>
</feature>
<dbReference type="InterPro" id="IPR051217">
    <property type="entry name" value="Insect_Cuticle_Struc_Prot"/>
</dbReference>
<proteinExistence type="predicted"/>
<dbReference type="EMBL" id="CAXKWB010000722">
    <property type="protein sequence ID" value="CAL4062094.1"/>
    <property type="molecule type" value="Genomic_DNA"/>
</dbReference>
<dbReference type="Pfam" id="PF00379">
    <property type="entry name" value="Chitin_bind_4"/>
    <property type="match status" value="1"/>
</dbReference>
<keyword evidence="6" id="KW-1185">Reference proteome</keyword>